<dbReference type="OrthoDB" id="202653at2157"/>
<dbReference type="Proteomes" id="UP000001879">
    <property type="component" value="Plasmid pNMAG01"/>
</dbReference>
<keyword evidence="1" id="KW-0472">Membrane</keyword>
<protein>
    <submittedName>
        <fullName evidence="2">Uncharacterized protein</fullName>
    </submittedName>
</protein>
<dbReference type="EMBL" id="AOHS01000007">
    <property type="protein sequence ID" value="ELY34382.1"/>
    <property type="molecule type" value="Genomic_DNA"/>
</dbReference>
<evidence type="ECO:0000313" key="5">
    <source>
        <dbReference type="Proteomes" id="UP000011543"/>
    </source>
</evidence>
<feature type="transmembrane region" description="Helical" evidence="1">
    <location>
        <begin position="45"/>
        <end position="67"/>
    </location>
</feature>
<reference evidence="2 4" key="2">
    <citation type="journal article" date="2012" name="BMC Genomics">
        <title>A comparative genomics perspective on the genetic content of the alkaliphilic haloarchaeon Natrialba magadii ATCC 43099T.</title>
        <authorList>
            <person name="Siddaramappa S."/>
            <person name="Challacombe J.F."/>
            <person name="Decastro R.E."/>
            <person name="Pfeiffer F."/>
            <person name="Sastre D.E."/>
            <person name="Gimenez M.I."/>
            <person name="Paggi R.A."/>
            <person name="Detter J.C."/>
            <person name="Davenport K.W."/>
            <person name="Goodwin L.A."/>
            <person name="Kyrpides N."/>
            <person name="Tapia R."/>
            <person name="Pitluck S."/>
            <person name="Lucas S."/>
            <person name="Woyke T."/>
            <person name="Maupin-Furlow J.A."/>
        </authorList>
    </citation>
    <scope>NUCLEOTIDE SEQUENCE [LARGE SCALE GENOMIC DNA]</scope>
    <source>
        <strain evidence="2">ATCC 43099</strain>
        <plasmid evidence="4">pNMAG01</plasmid>
    </source>
</reference>
<dbReference type="GeneID" id="8826599"/>
<dbReference type="EMBL" id="CP001933">
    <property type="protein sequence ID" value="ADD07273.1"/>
    <property type="molecule type" value="Genomic_DNA"/>
</dbReference>
<feature type="transmembrane region" description="Helical" evidence="1">
    <location>
        <begin position="79"/>
        <end position="99"/>
    </location>
</feature>
<name>D3T114_NATMM</name>
<feature type="transmembrane region" description="Helical" evidence="1">
    <location>
        <begin position="111"/>
        <end position="129"/>
    </location>
</feature>
<dbReference type="PATRIC" id="fig|547559.17.peg.104"/>
<dbReference type="KEGG" id="nmg:Nmag_3731"/>
<keyword evidence="4" id="KW-1185">Reference proteome</keyword>
<keyword evidence="1" id="KW-1133">Transmembrane helix</keyword>
<dbReference type="Proteomes" id="UP000011543">
    <property type="component" value="Unassembled WGS sequence"/>
</dbReference>
<dbReference type="AlphaFoldDB" id="D3T114"/>
<reference evidence="3 5" key="3">
    <citation type="journal article" date="2014" name="PLoS Genet.">
        <title>Phylogenetically driven sequencing of extremely halophilic archaea reveals strategies for static and dynamic osmo-response.</title>
        <authorList>
            <person name="Becker E.A."/>
            <person name="Seitzer P.M."/>
            <person name="Tritt A."/>
            <person name="Larsen D."/>
            <person name="Krusor M."/>
            <person name="Yao A.I."/>
            <person name="Wu D."/>
            <person name="Madern D."/>
            <person name="Eisen J.A."/>
            <person name="Darling A.E."/>
            <person name="Facciotti M.T."/>
        </authorList>
    </citation>
    <scope>NUCLEOTIDE SEQUENCE [LARGE SCALE GENOMIC DNA]</scope>
    <source>
        <strain evidence="5">ATCC 43099 / DSM 3394 / CCM 3739 / CIP 104546 / IAM 13178 / JCM 8861 / NBRC 102185 / NCIMB 2190 / MS3</strain>
        <strain evidence="3">MS-3</strain>
    </source>
</reference>
<proteinExistence type="predicted"/>
<geneLocation type="plasmid" evidence="2 4">
    <name>pNMAG01</name>
</geneLocation>
<gene>
    <name evidence="2" type="ordered locus">Nmag_3731</name>
    <name evidence="3" type="ORF">C500_00567</name>
</gene>
<dbReference type="HOGENOM" id="CLU_1901909_0_0_2"/>
<feature type="transmembrane region" description="Helical" evidence="1">
    <location>
        <begin position="12"/>
        <end position="33"/>
    </location>
</feature>
<accession>D3T114</accession>
<evidence type="ECO:0000313" key="3">
    <source>
        <dbReference type="EMBL" id="ELY34382.1"/>
    </source>
</evidence>
<evidence type="ECO:0000313" key="4">
    <source>
        <dbReference type="Proteomes" id="UP000001879"/>
    </source>
</evidence>
<keyword evidence="1" id="KW-0812">Transmembrane</keyword>
<evidence type="ECO:0000256" key="1">
    <source>
        <dbReference type="SAM" id="Phobius"/>
    </source>
</evidence>
<sequence>MDSSTNTKSGSVLTYLVLGGCAIVAALVYLGLVPQAALTGNESRAILYLVLGWVPYTIVFYGIGRLFTSPEQLPNMRAADIGLATFLLLLLLSLGLDAWGFTPEQVPEAHVLQAVGIFLGLALFGWGLGRRSNAIMAADSDAVRTDQKP</sequence>
<reference evidence="2" key="4">
    <citation type="submission" date="2016-09" db="EMBL/GenBank/DDBJ databases">
        <authorList>
            <person name="Pfeiffer F."/>
        </authorList>
    </citation>
    <scope>NUCLEOTIDE SEQUENCE</scope>
    <source>
        <strain evidence="2">ATCC 43099</strain>
        <plasmid evidence="2">pNMAG01</plasmid>
    </source>
</reference>
<organism evidence="2 4">
    <name type="scientific">Natrialba magadii (strain ATCC 43099 / DSM 3394 / CCM 3739 / CIP 104546 / IAM 13178 / JCM 8861 / NBRC 102185 / NCIMB 2190 / MS3)</name>
    <name type="common">Natronobacterium magadii</name>
    <dbReference type="NCBI Taxonomy" id="547559"/>
    <lineage>
        <taxon>Archaea</taxon>
        <taxon>Methanobacteriati</taxon>
        <taxon>Methanobacteriota</taxon>
        <taxon>Stenosarchaea group</taxon>
        <taxon>Halobacteria</taxon>
        <taxon>Halobacteriales</taxon>
        <taxon>Natrialbaceae</taxon>
        <taxon>Natrialba</taxon>
    </lineage>
</organism>
<evidence type="ECO:0000313" key="2">
    <source>
        <dbReference type="EMBL" id="ADD07273.1"/>
    </source>
</evidence>
<keyword evidence="2" id="KW-0614">Plasmid</keyword>
<dbReference type="RefSeq" id="WP_004267006.1">
    <property type="nucleotide sequence ID" value="NC_013923.1"/>
</dbReference>
<reference evidence="4" key="1">
    <citation type="submission" date="2010-02" db="EMBL/GenBank/DDBJ databases">
        <title>Complete sequence of plasmid 1 of Natrialba magadii ATCC 43099.</title>
        <authorList>
            <consortium name="US DOE Joint Genome Institute"/>
            <person name="Lucas S."/>
            <person name="Copeland A."/>
            <person name="Lapidus A."/>
            <person name="Cheng J.-F."/>
            <person name="Bruce D."/>
            <person name="Goodwin L."/>
            <person name="Pitluck S."/>
            <person name="Davenport K."/>
            <person name="Saunders E."/>
            <person name="Detter J.C."/>
            <person name="Han C."/>
            <person name="Tapia R."/>
            <person name="Land M."/>
            <person name="Hauser L."/>
            <person name="Kyrpides N."/>
            <person name="Mikhailova N."/>
            <person name="De Castro R.E."/>
            <person name="Maupin-Furlow J.A."/>
            <person name="Woyke T."/>
        </authorList>
    </citation>
    <scope>NUCLEOTIDE SEQUENCE [LARGE SCALE GENOMIC DNA]</scope>
    <source>
        <strain evidence="4">ATCC 43099 / DSM 3394 / CCM 3739 / CIP 104546 / IAM 13178 / JCM 8861 / NBRC 102185 / NCIMB 2190 / MS3</strain>
        <plasmid evidence="4">pNMAG01</plasmid>
    </source>
</reference>